<evidence type="ECO:0000313" key="3">
    <source>
        <dbReference type="Proteomes" id="UP001203761"/>
    </source>
</evidence>
<proteinExistence type="predicted"/>
<gene>
    <name evidence="2" type="ORF">Bequi_06275</name>
</gene>
<name>A0ABT0QZB6_9MICO</name>
<reference evidence="2" key="1">
    <citation type="submission" date="2022-02" db="EMBL/GenBank/DDBJ databases">
        <authorList>
            <person name="Lee M."/>
            <person name="Kim S.-J."/>
            <person name="Jung M.-Y."/>
        </authorList>
    </citation>
    <scope>NUCLEOTIDE SEQUENCE</scope>
    <source>
        <strain evidence="2">JHP9</strain>
    </source>
</reference>
<organism evidence="2 3">
    <name type="scientific">Brachybacterium equifaecis</name>
    <dbReference type="NCBI Taxonomy" id="2910770"/>
    <lineage>
        <taxon>Bacteria</taxon>
        <taxon>Bacillati</taxon>
        <taxon>Actinomycetota</taxon>
        <taxon>Actinomycetes</taxon>
        <taxon>Micrococcales</taxon>
        <taxon>Dermabacteraceae</taxon>
        <taxon>Brachybacterium</taxon>
    </lineage>
</organism>
<accession>A0ABT0QZB6</accession>
<feature type="compositionally biased region" description="Low complexity" evidence="1">
    <location>
        <begin position="8"/>
        <end position="35"/>
    </location>
</feature>
<evidence type="ECO:0000313" key="2">
    <source>
        <dbReference type="EMBL" id="MCL6422998.1"/>
    </source>
</evidence>
<evidence type="ECO:0000256" key="1">
    <source>
        <dbReference type="SAM" id="MobiDB-lite"/>
    </source>
</evidence>
<dbReference type="EMBL" id="JAKNCJ010000002">
    <property type="protein sequence ID" value="MCL6422998.1"/>
    <property type="molecule type" value="Genomic_DNA"/>
</dbReference>
<dbReference type="RefSeq" id="WP_249737095.1">
    <property type="nucleotide sequence ID" value="NZ_JAKNCJ010000002.1"/>
</dbReference>
<comment type="caution">
    <text evidence="2">The sequence shown here is derived from an EMBL/GenBank/DDBJ whole genome shotgun (WGS) entry which is preliminary data.</text>
</comment>
<feature type="region of interest" description="Disordered" evidence="1">
    <location>
        <begin position="1"/>
        <end position="70"/>
    </location>
</feature>
<dbReference type="Proteomes" id="UP001203761">
    <property type="component" value="Unassembled WGS sequence"/>
</dbReference>
<feature type="compositionally biased region" description="Low complexity" evidence="1">
    <location>
        <begin position="116"/>
        <end position="166"/>
    </location>
</feature>
<protein>
    <submittedName>
        <fullName evidence="2">Uncharacterized protein</fullName>
    </submittedName>
</protein>
<feature type="region of interest" description="Disordered" evidence="1">
    <location>
        <begin position="114"/>
        <end position="166"/>
    </location>
</feature>
<sequence length="250" mass="24038">MAPTPLSTPAAFAHPAAPATPGAPAQAAELATPAAPLHPVASAHAADTARPVDSAHAVASTPAPAPAPLPAASAAPLAAIPTGRAPARHRARRAVTATTALRAMDTQALELRRVHASGSSPAAPLSGSAGTSGSASRGGTAVPPGAAALPGAAAPPAATSPGPAGPSVRALRMRDLLSGGSAATGAWVLAAHLGVLGTATGTFVVSVVSAVGVAIAADSVTGLRRVLSRGVRRAQVRRRHHSRGAASPQG</sequence>
<keyword evidence="3" id="KW-1185">Reference proteome</keyword>